<feature type="domain" description="G8" evidence="3">
    <location>
        <begin position="1"/>
        <end position="96"/>
    </location>
</feature>
<evidence type="ECO:0000256" key="2">
    <source>
        <dbReference type="ARBA" id="ARBA00038413"/>
    </source>
</evidence>
<dbReference type="Proteomes" id="UP000613740">
    <property type="component" value="Unassembled WGS sequence"/>
</dbReference>
<dbReference type="SMART" id="SM01225">
    <property type="entry name" value="G8"/>
    <property type="match status" value="1"/>
</dbReference>
<reference evidence="4" key="1">
    <citation type="journal article" date="2020" name="bioRxiv">
        <title>Comparative genomics of Chlamydomonas.</title>
        <authorList>
            <person name="Craig R.J."/>
            <person name="Hasan A.R."/>
            <person name="Ness R.W."/>
            <person name="Keightley P.D."/>
        </authorList>
    </citation>
    <scope>NUCLEOTIDE SEQUENCE</scope>
    <source>
        <strain evidence="4">CCAP 11/173</strain>
    </source>
</reference>
<dbReference type="PANTHER" id="PTHR47687">
    <property type="entry name" value="G8 DOMAIN-CONTAINING PROTEIN DDB_G0288475-RELATED"/>
    <property type="match status" value="1"/>
</dbReference>
<dbReference type="InterPro" id="IPR052334">
    <property type="entry name" value="G8_domain-comF-like"/>
</dbReference>
<dbReference type="InterPro" id="IPR019316">
    <property type="entry name" value="G8_domain"/>
</dbReference>
<dbReference type="InterPro" id="IPR055401">
    <property type="entry name" value="CEMIP_beta-hel_dom"/>
</dbReference>
<organism evidence="4 5">
    <name type="scientific">Chlamydomonas schloesseri</name>
    <dbReference type="NCBI Taxonomy" id="2026947"/>
    <lineage>
        <taxon>Eukaryota</taxon>
        <taxon>Viridiplantae</taxon>
        <taxon>Chlorophyta</taxon>
        <taxon>core chlorophytes</taxon>
        <taxon>Chlorophyceae</taxon>
        <taxon>CS clade</taxon>
        <taxon>Chlamydomonadales</taxon>
        <taxon>Chlamydomonadaceae</taxon>
        <taxon>Chlamydomonas</taxon>
    </lineage>
</organism>
<keyword evidence="1" id="KW-0325">Glycoprotein</keyword>
<dbReference type="OrthoDB" id="2016282at2759"/>
<dbReference type="Pfam" id="PF24606">
    <property type="entry name" value="CEMIP_beta-hel"/>
    <property type="match status" value="1"/>
</dbReference>
<evidence type="ECO:0000313" key="5">
    <source>
        <dbReference type="Proteomes" id="UP000613740"/>
    </source>
</evidence>
<dbReference type="Pfam" id="PF10162">
    <property type="entry name" value="G8"/>
    <property type="match status" value="1"/>
</dbReference>
<dbReference type="AlphaFoldDB" id="A0A836B963"/>
<name>A0A836B963_9CHLO</name>
<dbReference type="PROSITE" id="PS51484">
    <property type="entry name" value="G8"/>
    <property type="match status" value="1"/>
</dbReference>
<dbReference type="PANTHER" id="PTHR47687:SF4">
    <property type="entry name" value="G8 DOMAIN-CONTAINING PROTEIN DDB_G0286311-RELATED"/>
    <property type="match status" value="1"/>
</dbReference>
<evidence type="ECO:0000256" key="1">
    <source>
        <dbReference type="ARBA" id="ARBA00023180"/>
    </source>
</evidence>
<comment type="similarity">
    <text evidence="2">Belongs to the comF family.</text>
</comment>
<protein>
    <recommendedName>
        <fullName evidence="3">G8 domain-containing protein</fullName>
    </recommendedName>
</protein>
<comment type="caution">
    <text evidence="4">The sequence shown here is derived from an EMBL/GenBank/DDBJ whole genome shotgun (WGS) entry which is preliminary data.</text>
</comment>
<dbReference type="EMBL" id="JAEHOD010000009">
    <property type="protein sequence ID" value="KAG2451085.1"/>
    <property type="molecule type" value="Genomic_DNA"/>
</dbReference>
<proteinExistence type="inferred from homology"/>
<gene>
    <name evidence="4" type="ORF">HYH02_004353</name>
</gene>
<keyword evidence="5" id="KW-1185">Reference proteome</keyword>
<accession>A0A836B963</accession>
<evidence type="ECO:0000259" key="3">
    <source>
        <dbReference type="PROSITE" id="PS51484"/>
    </source>
</evidence>
<evidence type="ECO:0000313" key="4">
    <source>
        <dbReference type="EMBL" id="KAG2451085.1"/>
    </source>
</evidence>
<sequence length="1085" mass="116398">MLSANTGSHFRRIVVPEGSKLVIDDAPLNLTLTSLLVYGTLSMGSPTCRLRSAISITFAPAAGVATDQMMALRGMNGSTVDIHGELFSPTWTRLAQTATPGTSTVTLQQPVNWRPGQLVAVPTSLWKDECRNQNEVKQIANVSTNGRNITFTTPLQFMHYAGPEYQTEVVLLSRSILLQGSNETAANLTGGHLRIESKTGRIRGVLGYRMGQQFQMGSYPFHFHMAGEVPPDSYMTDNSVYASYWRAFTIHGTHALTVANNTAFHVAGSAFYTEDGIEERNRITGNFAGYVHPLGRVDTCAINGSLYSAPVIRSSATLLQPADWGAAGFHVSNAYNVIENNAASGGVSGFMLLNQPLPIGLNRDVLLEPFKRPPLSFRGNTAHSSGYQLSGGAAIYCGGDLRYDPADNGTLVYKIARTVFDPRDPNNAAQRVKFELRDSKIWLGGGSLLSYADRLLVDGLASYDSTMGAYVRGNPNELYNALLHINTPHGSWLTSNIPGDLGTNYRYGLQFYDNYYRHLLANVTIRDMVANDVKAGTVQAAILSTVFSDQTKPAHTASMKNINLVNMPRSQVLSNAQVNTGAWRFYNLLDVDGSFTGTRRPTLVASYSATNSTGACDSTALVPCSSPFAWWMTDPAACTISTPNMDATANVISCDWYPWRTVARLGLKIPSYTLSVQQSNLLPSPINNVNIYDAGVVTQFGLTGASRRAMVITRLEGVTGLTGRGGWYVHWRLGAPKTIQVWAETVPRGTSILYASRYPPGTTFNVTRNAQNNLVPDAQLLQASSLAGMLASDSGDYYYFDGRLLIFKVVDTWELPYPGREPARGVGAGAGLMVPGARTRLYLQVDATMPNCSTSPYPSQNGQDFSGQFCAMNGTVDDYLPPAITAPYNEWTIPYCADVAPHPSLCSAMGVAAAADCTCTALQQQGRCPALGLGGAWLAATGDANLAANVAKTQGYCSVSCSRCTDGDERCIDIPVMPLSVSNNRTCAEMVPLGLCYQLAPLGYCLDTCGVCSGAGLPCVDLPASDTTSCESYMNNGTCNSTWFTSNNYCRLTCGASSFASALAATPFALASLASVPVPAGTPVA</sequence>